<keyword evidence="3" id="KW-0997">Cell inner membrane</keyword>
<feature type="transmembrane region" description="Helical" evidence="12">
    <location>
        <begin position="71"/>
        <end position="94"/>
    </location>
</feature>
<keyword evidence="2 12" id="KW-1003">Cell membrane</keyword>
<keyword evidence="12" id="KW-0813">Transport</keyword>
<evidence type="ECO:0000256" key="6">
    <source>
        <dbReference type="ARBA" id="ARBA00023053"/>
    </source>
</evidence>
<feature type="binding site" evidence="12">
    <location>
        <position position="82"/>
    </location>
    <ligand>
        <name>Na(+)</name>
        <dbReference type="ChEBI" id="CHEBI:29101"/>
        <note>structural</note>
    </ligand>
</feature>
<name>A0ABX7B5A0_9PROT</name>
<dbReference type="HAMAP" id="MF_00454">
    <property type="entry name" value="FluC"/>
    <property type="match status" value="1"/>
</dbReference>
<evidence type="ECO:0000256" key="10">
    <source>
        <dbReference type="ARBA" id="ARBA00035120"/>
    </source>
</evidence>
<evidence type="ECO:0000256" key="7">
    <source>
        <dbReference type="ARBA" id="ARBA00023065"/>
    </source>
</evidence>
<reference evidence="13" key="1">
    <citation type="submission" date="2021-02" db="EMBL/GenBank/DDBJ databases">
        <title>Skermanella TT6 skin isolate.</title>
        <authorList>
            <person name="Lee K."/>
            <person name="Ganzorig M."/>
        </authorList>
    </citation>
    <scope>NUCLEOTIDE SEQUENCE</scope>
    <source>
        <strain evidence="13">TT6</strain>
    </source>
</reference>
<comment type="subcellular location">
    <subcellularLocation>
        <location evidence="1 12">Cell membrane</location>
        <topology evidence="1 12">Multi-pass membrane protein</topology>
    </subcellularLocation>
</comment>
<evidence type="ECO:0000256" key="3">
    <source>
        <dbReference type="ARBA" id="ARBA00022519"/>
    </source>
</evidence>
<dbReference type="PANTHER" id="PTHR28259:SF1">
    <property type="entry name" value="FLUORIDE EXPORT PROTEIN 1-RELATED"/>
    <property type="match status" value="1"/>
</dbReference>
<dbReference type="RefSeq" id="WP_201072972.1">
    <property type="nucleotide sequence ID" value="NZ_CP067420.1"/>
</dbReference>
<proteinExistence type="inferred from homology"/>
<evidence type="ECO:0000256" key="2">
    <source>
        <dbReference type="ARBA" id="ARBA00022475"/>
    </source>
</evidence>
<keyword evidence="7 12" id="KW-0406">Ion transport</keyword>
<sequence>MTFSPTLLLAVAAGGAAGSVARFVVMSAIGNWLGFAFPYGTLAVNVAGSFVMGALVELGALAWSPSPELKALLTVGVLGGFTTFSTFSLDAAVLMQRGELAASATYMVVSVLFSVGGLFAGLFLIRGMVG</sequence>
<evidence type="ECO:0000313" key="13">
    <source>
        <dbReference type="EMBL" id="QQP88305.1"/>
    </source>
</evidence>
<feature type="transmembrane region" description="Helical" evidence="12">
    <location>
        <begin position="42"/>
        <end position="64"/>
    </location>
</feature>
<comment type="function">
    <text evidence="12">Fluoride-specific ion channel. Important for reducing fluoride concentration in the cell, thus reducing its toxicity.</text>
</comment>
<organism evidence="13 14">
    <name type="scientific">Skermanella cutis</name>
    <dbReference type="NCBI Taxonomy" id="2775420"/>
    <lineage>
        <taxon>Bacteria</taxon>
        <taxon>Pseudomonadati</taxon>
        <taxon>Pseudomonadota</taxon>
        <taxon>Alphaproteobacteria</taxon>
        <taxon>Rhodospirillales</taxon>
        <taxon>Azospirillaceae</taxon>
        <taxon>Skermanella</taxon>
    </lineage>
</organism>
<comment type="similarity">
    <text evidence="10 12">Belongs to the fluoride channel Fluc/FEX (TC 1.A.43) family.</text>
</comment>
<evidence type="ECO:0000256" key="11">
    <source>
        <dbReference type="ARBA" id="ARBA00035585"/>
    </source>
</evidence>
<evidence type="ECO:0000256" key="1">
    <source>
        <dbReference type="ARBA" id="ARBA00004651"/>
    </source>
</evidence>
<dbReference type="Pfam" id="PF02537">
    <property type="entry name" value="CRCB"/>
    <property type="match status" value="1"/>
</dbReference>
<keyword evidence="14" id="KW-1185">Reference proteome</keyword>
<evidence type="ECO:0000256" key="8">
    <source>
        <dbReference type="ARBA" id="ARBA00023136"/>
    </source>
</evidence>
<dbReference type="InterPro" id="IPR003691">
    <property type="entry name" value="FluC"/>
</dbReference>
<evidence type="ECO:0000313" key="14">
    <source>
        <dbReference type="Proteomes" id="UP000595197"/>
    </source>
</evidence>
<dbReference type="NCBIfam" id="NF010791">
    <property type="entry name" value="PRK14195.1"/>
    <property type="match status" value="1"/>
</dbReference>
<evidence type="ECO:0000256" key="4">
    <source>
        <dbReference type="ARBA" id="ARBA00022692"/>
    </source>
</evidence>
<dbReference type="PANTHER" id="PTHR28259">
    <property type="entry name" value="FLUORIDE EXPORT PROTEIN 1-RELATED"/>
    <property type="match status" value="1"/>
</dbReference>
<feature type="binding site" evidence="12">
    <location>
        <position position="79"/>
    </location>
    <ligand>
        <name>Na(+)</name>
        <dbReference type="ChEBI" id="CHEBI:29101"/>
        <note>structural</note>
    </ligand>
</feature>
<evidence type="ECO:0000256" key="12">
    <source>
        <dbReference type="HAMAP-Rule" id="MF_00454"/>
    </source>
</evidence>
<evidence type="ECO:0000256" key="9">
    <source>
        <dbReference type="ARBA" id="ARBA00023303"/>
    </source>
</evidence>
<keyword evidence="9 12" id="KW-0407">Ion channel</keyword>
<keyword evidence="8 12" id="KW-0472">Membrane</keyword>
<comment type="catalytic activity">
    <reaction evidence="11">
        <text>fluoride(in) = fluoride(out)</text>
        <dbReference type="Rhea" id="RHEA:76159"/>
        <dbReference type="ChEBI" id="CHEBI:17051"/>
    </reaction>
    <physiologicalReaction direction="left-to-right" evidence="11">
        <dbReference type="Rhea" id="RHEA:76160"/>
    </physiologicalReaction>
</comment>
<dbReference type="NCBIfam" id="TIGR00494">
    <property type="entry name" value="crcB"/>
    <property type="match status" value="1"/>
</dbReference>
<keyword evidence="12" id="KW-0479">Metal-binding</keyword>
<keyword evidence="4 12" id="KW-0812">Transmembrane</keyword>
<keyword evidence="6 12" id="KW-0915">Sodium</keyword>
<keyword evidence="5 12" id="KW-1133">Transmembrane helix</keyword>
<dbReference type="EMBL" id="CP067420">
    <property type="protein sequence ID" value="QQP88305.1"/>
    <property type="molecule type" value="Genomic_DNA"/>
</dbReference>
<gene>
    <name evidence="12 13" type="primary">crcB</name>
    <name evidence="12" type="synonym">fluC</name>
    <name evidence="13" type="ORF">IGS68_19955</name>
</gene>
<evidence type="ECO:0000256" key="5">
    <source>
        <dbReference type="ARBA" id="ARBA00022989"/>
    </source>
</evidence>
<feature type="transmembrane region" description="Helical" evidence="12">
    <location>
        <begin position="100"/>
        <end position="125"/>
    </location>
</feature>
<dbReference type="Proteomes" id="UP000595197">
    <property type="component" value="Chromosome"/>
</dbReference>
<comment type="activity regulation">
    <text evidence="12">Na(+) is not transported, but it plays an essential structural role and its presence is essential for fluoride channel function.</text>
</comment>
<protein>
    <recommendedName>
        <fullName evidence="12">Fluoride-specific ion channel FluC</fullName>
    </recommendedName>
</protein>
<accession>A0ABX7B5A0</accession>